<comment type="subcellular location">
    <subcellularLocation>
        <location evidence="1">Secreted</location>
    </subcellularLocation>
</comment>
<dbReference type="GO" id="GO:0016042">
    <property type="term" value="P:lipid catabolic process"/>
    <property type="evidence" value="ECO:0007669"/>
    <property type="project" value="TreeGrafter"/>
</dbReference>
<dbReference type="OrthoDB" id="199913at2759"/>
<organism evidence="6 7">
    <name type="scientific">Lottia gigantea</name>
    <name type="common">Giant owl limpet</name>
    <dbReference type="NCBI Taxonomy" id="225164"/>
    <lineage>
        <taxon>Eukaryota</taxon>
        <taxon>Metazoa</taxon>
        <taxon>Spiralia</taxon>
        <taxon>Lophotrochozoa</taxon>
        <taxon>Mollusca</taxon>
        <taxon>Gastropoda</taxon>
        <taxon>Patellogastropoda</taxon>
        <taxon>Lottioidea</taxon>
        <taxon>Lottiidae</taxon>
        <taxon>Lottia</taxon>
    </lineage>
</organism>
<evidence type="ECO:0000313" key="7">
    <source>
        <dbReference type="Proteomes" id="UP000030746"/>
    </source>
</evidence>
<dbReference type="GO" id="GO:0005615">
    <property type="term" value="C:extracellular space"/>
    <property type="evidence" value="ECO:0007669"/>
    <property type="project" value="TreeGrafter"/>
</dbReference>
<evidence type="ECO:0000256" key="2">
    <source>
        <dbReference type="ARBA" id="ARBA00010701"/>
    </source>
</evidence>
<evidence type="ECO:0000259" key="5">
    <source>
        <dbReference type="Pfam" id="PF00151"/>
    </source>
</evidence>
<dbReference type="Pfam" id="PF00151">
    <property type="entry name" value="Lipase"/>
    <property type="match status" value="1"/>
</dbReference>
<feature type="non-terminal residue" evidence="6">
    <location>
        <position position="1"/>
    </location>
</feature>
<evidence type="ECO:0000256" key="4">
    <source>
        <dbReference type="RuleBase" id="RU004262"/>
    </source>
</evidence>
<dbReference type="AlphaFoldDB" id="V4BBL3"/>
<dbReference type="CTD" id="20253223"/>
<comment type="similarity">
    <text evidence="2 4">Belongs to the AB hydrolase superfamily. Lipase family.</text>
</comment>
<dbReference type="HOGENOM" id="CLU_027171_7_3_1"/>
<protein>
    <recommendedName>
        <fullName evidence="5">Lipase domain-containing protein</fullName>
    </recommendedName>
</protein>
<evidence type="ECO:0000256" key="3">
    <source>
        <dbReference type="ARBA" id="ARBA00022525"/>
    </source>
</evidence>
<dbReference type="InterPro" id="IPR013818">
    <property type="entry name" value="Lipase"/>
</dbReference>
<feature type="domain" description="Lipase" evidence="5">
    <location>
        <begin position="1"/>
        <end position="153"/>
    </location>
</feature>
<dbReference type="GeneID" id="20253223"/>
<dbReference type="Proteomes" id="UP000030746">
    <property type="component" value="Unassembled WGS sequence"/>
</dbReference>
<evidence type="ECO:0000256" key="1">
    <source>
        <dbReference type="ARBA" id="ARBA00004613"/>
    </source>
</evidence>
<reference evidence="6 7" key="1">
    <citation type="journal article" date="2013" name="Nature">
        <title>Insights into bilaterian evolution from three spiralian genomes.</title>
        <authorList>
            <person name="Simakov O."/>
            <person name="Marletaz F."/>
            <person name="Cho S.J."/>
            <person name="Edsinger-Gonzales E."/>
            <person name="Havlak P."/>
            <person name="Hellsten U."/>
            <person name="Kuo D.H."/>
            <person name="Larsson T."/>
            <person name="Lv J."/>
            <person name="Arendt D."/>
            <person name="Savage R."/>
            <person name="Osoegawa K."/>
            <person name="de Jong P."/>
            <person name="Grimwood J."/>
            <person name="Chapman J.A."/>
            <person name="Shapiro H."/>
            <person name="Aerts A."/>
            <person name="Otillar R.P."/>
            <person name="Terry A.Y."/>
            <person name="Boore J.L."/>
            <person name="Grigoriev I.V."/>
            <person name="Lindberg D.R."/>
            <person name="Seaver E.C."/>
            <person name="Weisblat D.A."/>
            <person name="Putnam N.H."/>
            <person name="Rokhsar D.S."/>
        </authorList>
    </citation>
    <scope>NUCLEOTIDE SEQUENCE [LARGE SCALE GENOMIC DNA]</scope>
</reference>
<dbReference type="GO" id="GO:0016298">
    <property type="term" value="F:lipase activity"/>
    <property type="evidence" value="ECO:0007669"/>
    <property type="project" value="InterPro"/>
</dbReference>
<gene>
    <name evidence="6" type="ORF">LOTGIDRAFT_98299</name>
</gene>
<dbReference type="SUPFAM" id="SSF53474">
    <property type="entry name" value="alpha/beta-Hydrolases"/>
    <property type="match status" value="1"/>
</dbReference>
<dbReference type="RefSeq" id="XP_009044465.1">
    <property type="nucleotide sequence ID" value="XM_009046217.1"/>
</dbReference>
<keyword evidence="3" id="KW-0964">Secreted</keyword>
<proteinExistence type="inferred from homology"/>
<feature type="non-terminal residue" evidence="6">
    <location>
        <position position="153"/>
    </location>
</feature>
<evidence type="ECO:0000313" key="6">
    <source>
        <dbReference type="EMBL" id="ESP04956.1"/>
    </source>
</evidence>
<dbReference type="KEGG" id="lgi:LOTGIDRAFT_98299"/>
<sequence length="153" mass="16949">KNFFQIKNLNVIIVNWQEGAKFLWEVYRGAAINTRIVGRKTAELIQAISKKLNIPPSDIHLIGHSLGAHCCGFTGKNVQRLMGQRIGRISALDPAGLLFARNSPNERLHRTDASFTDIIHTDVGNLLVTKGGFHFPFGHVDFYPNGGSDQPNC</sequence>
<dbReference type="OMA" id="CSHYRAN"/>
<name>V4BBL3_LOTGI</name>
<dbReference type="InterPro" id="IPR029058">
    <property type="entry name" value="AB_hydrolase_fold"/>
</dbReference>
<dbReference type="InterPro" id="IPR000734">
    <property type="entry name" value="TAG_lipase"/>
</dbReference>
<dbReference type="Gene3D" id="3.40.50.1820">
    <property type="entry name" value="alpha/beta hydrolase"/>
    <property type="match status" value="1"/>
</dbReference>
<accession>V4BBL3</accession>
<dbReference type="PANTHER" id="PTHR11610:SF178">
    <property type="entry name" value="LIPASE MEMBER H-A-LIKE PROTEIN"/>
    <property type="match status" value="1"/>
</dbReference>
<keyword evidence="7" id="KW-1185">Reference proteome</keyword>
<dbReference type="PANTHER" id="PTHR11610">
    <property type="entry name" value="LIPASE"/>
    <property type="match status" value="1"/>
</dbReference>
<dbReference type="EMBL" id="KB199651">
    <property type="protein sequence ID" value="ESP04956.1"/>
    <property type="molecule type" value="Genomic_DNA"/>
</dbReference>